<dbReference type="Pfam" id="PF02913">
    <property type="entry name" value="FAD-oxidase_C"/>
    <property type="match status" value="1"/>
</dbReference>
<name>A0ABM8GGK6_9MICO</name>
<dbReference type="InterPro" id="IPR017896">
    <property type="entry name" value="4Fe4S_Fe-S-bd"/>
</dbReference>
<evidence type="ECO:0000313" key="6">
    <source>
        <dbReference type="Proteomes" id="UP001321498"/>
    </source>
</evidence>
<dbReference type="PROSITE" id="PS51379">
    <property type="entry name" value="4FE4S_FER_2"/>
    <property type="match status" value="1"/>
</dbReference>
<feature type="domain" description="4Fe-4S ferredoxin-type" evidence="4">
    <location>
        <begin position="51"/>
        <end position="80"/>
    </location>
</feature>
<keyword evidence="2" id="KW-0408">Iron</keyword>
<dbReference type="Proteomes" id="UP001321498">
    <property type="component" value="Chromosome"/>
</dbReference>
<dbReference type="InterPro" id="IPR009051">
    <property type="entry name" value="Helical_ferredxn"/>
</dbReference>
<dbReference type="PANTHER" id="PTHR32479">
    <property type="entry name" value="GLYCOLATE OXIDASE IRON-SULFUR SUBUNIT"/>
    <property type="match status" value="1"/>
</dbReference>
<dbReference type="Pfam" id="PF13183">
    <property type="entry name" value="Fer4_8"/>
    <property type="match status" value="1"/>
</dbReference>
<dbReference type="PROSITE" id="PS00198">
    <property type="entry name" value="4FE4S_FER_1"/>
    <property type="match status" value="1"/>
</dbReference>
<dbReference type="Gene3D" id="1.10.1060.10">
    <property type="entry name" value="Alpha-helical ferredoxin"/>
    <property type="match status" value="1"/>
</dbReference>
<dbReference type="PANTHER" id="PTHR32479:SF17">
    <property type="entry name" value="GLYCOLATE OXIDASE IRON-SULFUR SUBUNIT"/>
    <property type="match status" value="1"/>
</dbReference>
<evidence type="ECO:0000256" key="3">
    <source>
        <dbReference type="ARBA" id="ARBA00023014"/>
    </source>
</evidence>
<sequence>MAPFVERQYGAELYAVIREIKTLFDPLGLLNPGVLVTDDRRLHLKDLKTTPAIEQEVDRCVECGYCDPVCPSRDLTTTPRQRIVLRRELERARADGDQELMAAISADYEYDAIDTCAVDGMCQSACPVLINTGDLVRRLRAEGHGRLPQAGWTAAARHWDVVTSSASRALTLLDKLPAAVPRLVSDAARKLLDPDNVPRYTEDLPPGGSRRPVIADTDATAVYFSSCTTTMFGTAGHADSVRGAVLRLAQRAGVRLATPDDMPALCCGTPGNPRASLMDMQR</sequence>
<keyword evidence="3" id="KW-0411">Iron-sulfur</keyword>
<evidence type="ECO:0000256" key="1">
    <source>
        <dbReference type="ARBA" id="ARBA00022723"/>
    </source>
</evidence>
<dbReference type="Gene3D" id="1.10.45.10">
    <property type="entry name" value="Vanillyl-alcohol Oxidase, Chain A, domain 4"/>
    <property type="match status" value="1"/>
</dbReference>
<gene>
    <name evidence="5" type="ORF">GCM10025866_33910</name>
</gene>
<dbReference type="InterPro" id="IPR004113">
    <property type="entry name" value="FAD-bd_oxidored_4_C"/>
</dbReference>
<reference evidence="6" key="1">
    <citation type="journal article" date="2019" name="Int. J. Syst. Evol. Microbiol.">
        <title>The Global Catalogue of Microorganisms (GCM) 10K type strain sequencing project: providing services to taxonomists for standard genome sequencing and annotation.</title>
        <authorList>
            <consortium name="The Broad Institute Genomics Platform"/>
            <consortium name="The Broad Institute Genome Sequencing Center for Infectious Disease"/>
            <person name="Wu L."/>
            <person name="Ma J."/>
        </authorList>
    </citation>
    <scope>NUCLEOTIDE SEQUENCE [LARGE SCALE GENOMIC DNA]</scope>
    <source>
        <strain evidence="6">NBRC 108725</strain>
    </source>
</reference>
<proteinExistence type="predicted"/>
<dbReference type="InterPro" id="IPR017900">
    <property type="entry name" value="4Fe4S_Fe_S_CS"/>
</dbReference>
<keyword evidence="1" id="KW-0479">Metal-binding</keyword>
<dbReference type="SUPFAM" id="SSF46548">
    <property type="entry name" value="alpha-helical ferredoxin"/>
    <property type="match status" value="1"/>
</dbReference>
<dbReference type="RefSeq" id="WP_286277393.1">
    <property type="nucleotide sequence ID" value="NZ_AP027731.1"/>
</dbReference>
<organism evidence="5 6">
    <name type="scientific">Naasia aerilata</name>
    <dbReference type="NCBI Taxonomy" id="1162966"/>
    <lineage>
        <taxon>Bacteria</taxon>
        <taxon>Bacillati</taxon>
        <taxon>Actinomycetota</taxon>
        <taxon>Actinomycetes</taxon>
        <taxon>Micrococcales</taxon>
        <taxon>Microbacteriaceae</taxon>
        <taxon>Naasia</taxon>
    </lineage>
</organism>
<keyword evidence="6" id="KW-1185">Reference proteome</keyword>
<evidence type="ECO:0000259" key="4">
    <source>
        <dbReference type="PROSITE" id="PS51379"/>
    </source>
</evidence>
<accession>A0ABM8GGK6</accession>
<evidence type="ECO:0000313" key="5">
    <source>
        <dbReference type="EMBL" id="BDZ47482.1"/>
    </source>
</evidence>
<dbReference type="InterPro" id="IPR016171">
    <property type="entry name" value="Vanillyl_alc_oxidase_C-sub2"/>
</dbReference>
<protein>
    <recommendedName>
        <fullName evidence="4">4Fe-4S ferredoxin-type domain-containing protein</fullName>
    </recommendedName>
</protein>
<dbReference type="EMBL" id="AP027731">
    <property type="protein sequence ID" value="BDZ47482.1"/>
    <property type="molecule type" value="Genomic_DNA"/>
</dbReference>
<evidence type="ECO:0000256" key="2">
    <source>
        <dbReference type="ARBA" id="ARBA00023004"/>
    </source>
</evidence>